<organism evidence="6 7">
    <name type="scientific">Microbacterium trichothecenolyticum</name>
    <name type="common">Aureobacterium trichothecenolyticum</name>
    <dbReference type="NCBI Taxonomy" id="69370"/>
    <lineage>
        <taxon>Bacteria</taxon>
        <taxon>Bacillati</taxon>
        <taxon>Actinomycetota</taxon>
        <taxon>Actinomycetes</taxon>
        <taxon>Micrococcales</taxon>
        <taxon>Microbacteriaceae</taxon>
        <taxon>Microbacterium</taxon>
    </lineage>
</organism>
<feature type="domain" description="ABC transporter" evidence="5">
    <location>
        <begin position="5"/>
        <end position="227"/>
    </location>
</feature>
<dbReference type="PANTHER" id="PTHR43776">
    <property type="entry name" value="TRANSPORT ATP-BINDING PROTEIN"/>
    <property type="match status" value="1"/>
</dbReference>
<evidence type="ECO:0000313" key="7">
    <source>
        <dbReference type="Proteomes" id="UP001226691"/>
    </source>
</evidence>
<dbReference type="EMBL" id="JAUTBF010000001">
    <property type="protein sequence ID" value="MDQ1121555.1"/>
    <property type="molecule type" value="Genomic_DNA"/>
</dbReference>
<dbReference type="Pfam" id="PF00005">
    <property type="entry name" value="ABC_tran"/>
    <property type="match status" value="1"/>
</dbReference>
<reference evidence="6 7" key="1">
    <citation type="submission" date="2023-07" db="EMBL/GenBank/DDBJ databases">
        <title>Functional and genomic diversity of the sorghum phyllosphere microbiome.</title>
        <authorList>
            <person name="Shade A."/>
        </authorList>
    </citation>
    <scope>NUCLEOTIDE SEQUENCE [LARGE SCALE GENOMIC DNA]</scope>
    <source>
        <strain evidence="6 7">SORGH_AS_1207</strain>
    </source>
</reference>
<dbReference type="InterPro" id="IPR027417">
    <property type="entry name" value="P-loop_NTPase"/>
</dbReference>
<dbReference type="Gene3D" id="3.40.50.300">
    <property type="entry name" value="P-loop containing nucleotide triphosphate hydrolases"/>
    <property type="match status" value="1"/>
</dbReference>
<keyword evidence="2" id="KW-0813">Transport</keyword>
<dbReference type="PANTHER" id="PTHR43776:SF7">
    <property type="entry name" value="D,D-DIPEPTIDE TRANSPORT ATP-BINDING PROTEIN DDPF-RELATED"/>
    <property type="match status" value="1"/>
</dbReference>
<dbReference type="InterPro" id="IPR017871">
    <property type="entry name" value="ABC_transporter-like_CS"/>
</dbReference>
<gene>
    <name evidence="6" type="ORF">QE412_000128</name>
</gene>
<dbReference type="PROSITE" id="PS50893">
    <property type="entry name" value="ABC_TRANSPORTER_2"/>
    <property type="match status" value="1"/>
</dbReference>
<evidence type="ECO:0000256" key="4">
    <source>
        <dbReference type="ARBA" id="ARBA00022840"/>
    </source>
</evidence>
<evidence type="ECO:0000256" key="2">
    <source>
        <dbReference type="ARBA" id="ARBA00022448"/>
    </source>
</evidence>
<evidence type="ECO:0000259" key="5">
    <source>
        <dbReference type="PROSITE" id="PS50893"/>
    </source>
</evidence>
<accession>A0ABU0TPF5</accession>
<dbReference type="SUPFAM" id="SSF52540">
    <property type="entry name" value="P-loop containing nucleoside triphosphate hydrolases"/>
    <property type="match status" value="1"/>
</dbReference>
<evidence type="ECO:0000313" key="6">
    <source>
        <dbReference type="EMBL" id="MDQ1121555.1"/>
    </source>
</evidence>
<dbReference type="Proteomes" id="UP001226691">
    <property type="component" value="Unassembled WGS sequence"/>
</dbReference>
<dbReference type="SMART" id="SM00382">
    <property type="entry name" value="AAA"/>
    <property type="match status" value="1"/>
</dbReference>
<comment type="caution">
    <text evidence="6">The sequence shown here is derived from an EMBL/GenBank/DDBJ whole genome shotgun (WGS) entry which is preliminary data.</text>
</comment>
<dbReference type="InterPro" id="IPR003439">
    <property type="entry name" value="ABC_transporter-like_ATP-bd"/>
</dbReference>
<protein>
    <submittedName>
        <fullName evidence="6">ABC-type dipeptide/oligopeptide/nickel transport system ATPase subunit</fullName>
    </submittedName>
</protein>
<dbReference type="InterPro" id="IPR003593">
    <property type="entry name" value="AAA+_ATPase"/>
</dbReference>
<keyword evidence="7" id="KW-1185">Reference proteome</keyword>
<proteinExistence type="inferred from homology"/>
<name>A0ABU0TPF5_MICTR</name>
<evidence type="ECO:0000256" key="3">
    <source>
        <dbReference type="ARBA" id="ARBA00022741"/>
    </source>
</evidence>
<sequence>MPAALTVAGVSAAHGRGRSTRTILTPTDLAIRSGESLAVVGRSGAGKSTLAEIVLALRRPRTGTVSVDGTAWCSPRHTAGREHRHLVQGVAQDAAAAFVPGWTLRRSMADAVHRLTGMTDRASVDRAIHRACDLASLDHGLLARRPAEVSGGQAQRAAIARALAVDPVVLVADEPTSALDPRRAADVSRALVELARSTGLALLLVTHDPAVASRCDRTLTLTAPAAA</sequence>
<dbReference type="PROSITE" id="PS00211">
    <property type="entry name" value="ABC_TRANSPORTER_1"/>
    <property type="match status" value="1"/>
</dbReference>
<evidence type="ECO:0000256" key="1">
    <source>
        <dbReference type="ARBA" id="ARBA00005417"/>
    </source>
</evidence>
<keyword evidence="3" id="KW-0547">Nucleotide-binding</keyword>
<dbReference type="InterPro" id="IPR050319">
    <property type="entry name" value="ABC_transp_ATP-bind"/>
</dbReference>
<keyword evidence="4" id="KW-0067">ATP-binding</keyword>
<comment type="similarity">
    <text evidence="1">Belongs to the ABC transporter superfamily.</text>
</comment>